<dbReference type="Proteomes" id="UP001182556">
    <property type="component" value="Unassembled WGS sequence"/>
</dbReference>
<gene>
    <name evidence="2" type="ORF">DB88DRAFT_522890</name>
</gene>
<comment type="caution">
    <text evidence="2">The sequence shown here is derived from an EMBL/GenBank/DDBJ whole genome shotgun (WGS) entry which is preliminary data.</text>
</comment>
<evidence type="ECO:0000313" key="3">
    <source>
        <dbReference type="Proteomes" id="UP001182556"/>
    </source>
</evidence>
<reference evidence="2" key="1">
    <citation type="submission" date="2023-02" db="EMBL/GenBank/DDBJ databases">
        <title>Identification and recombinant expression of a fungal hydrolase from Papiliotrema laurentii that hydrolyzes apple cutin and clears colloidal polyester polyurethane.</title>
        <authorList>
            <consortium name="DOE Joint Genome Institute"/>
            <person name="Roman V.A."/>
            <person name="Bojanowski C."/>
            <person name="Crable B.R."/>
            <person name="Wagner D.N."/>
            <person name="Hung C.S."/>
            <person name="Nadeau L.J."/>
            <person name="Schratz L."/>
            <person name="Haridas S."/>
            <person name="Pangilinan J."/>
            <person name="Lipzen A."/>
            <person name="Na H."/>
            <person name="Yan M."/>
            <person name="Ng V."/>
            <person name="Grigoriev I.V."/>
            <person name="Spatafora J.W."/>
            <person name="Barlow D."/>
            <person name="Biffinger J."/>
            <person name="Kelley-Loughnane N."/>
            <person name="Varaljay V.A."/>
            <person name="Crookes-Goodson W.J."/>
        </authorList>
    </citation>
    <scope>NUCLEOTIDE SEQUENCE</scope>
    <source>
        <strain evidence="2">5307AH</strain>
    </source>
</reference>
<name>A0AAD9FSB7_PAPLA</name>
<organism evidence="2 3">
    <name type="scientific">Papiliotrema laurentii</name>
    <name type="common">Cryptococcus laurentii</name>
    <dbReference type="NCBI Taxonomy" id="5418"/>
    <lineage>
        <taxon>Eukaryota</taxon>
        <taxon>Fungi</taxon>
        <taxon>Dikarya</taxon>
        <taxon>Basidiomycota</taxon>
        <taxon>Agaricomycotina</taxon>
        <taxon>Tremellomycetes</taxon>
        <taxon>Tremellales</taxon>
        <taxon>Rhynchogastremaceae</taxon>
        <taxon>Papiliotrema</taxon>
    </lineage>
</organism>
<accession>A0AAD9FSB7</accession>
<proteinExistence type="predicted"/>
<evidence type="ECO:0000256" key="1">
    <source>
        <dbReference type="SAM" id="MobiDB-lite"/>
    </source>
</evidence>
<sequence length="210" mass="22726">MNEEESWNPRQNAPVENEEWHSQRASFNLPVETEGRSKAALAATPLPLPPGEYVAHTYAVLFWTASHSAKLSPPEHVVIHGDLDSPTIGAQGSELSTSNSRFFATLRWSSDSKEVVVMYTGSGPVTLRVLIISLSPPPSSFRTNPHMASASGCSASVSLRTLVRLVIGSAVRFAVSQVGLEIVRMSTEPTVRLSEDLIEHDGYASSCHLS</sequence>
<evidence type="ECO:0000313" key="2">
    <source>
        <dbReference type="EMBL" id="KAK1925271.1"/>
    </source>
</evidence>
<keyword evidence="3" id="KW-1185">Reference proteome</keyword>
<dbReference type="EMBL" id="JAODAN010000003">
    <property type="protein sequence ID" value="KAK1925271.1"/>
    <property type="molecule type" value="Genomic_DNA"/>
</dbReference>
<feature type="region of interest" description="Disordered" evidence="1">
    <location>
        <begin position="1"/>
        <end position="23"/>
    </location>
</feature>
<protein>
    <submittedName>
        <fullName evidence="2">Uncharacterized protein</fullName>
    </submittedName>
</protein>
<dbReference type="AlphaFoldDB" id="A0AAD9FSB7"/>